<dbReference type="PANTHER" id="PTHR24173:SF74">
    <property type="entry name" value="ANKYRIN REPEAT DOMAIN-CONTAINING PROTEIN 16"/>
    <property type="match status" value="1"/>
</dbReference>
<keyword evidence="1" id="KW-0677">Repeat</keyword>
<accession>A0ABR2KT90</accession>
<dbReference type="Pfam" id="PF00023">
    <property type="entry name" value="Ank"/>
    <property type="match status" value="1"/>
</dbReference>
<gene>
    <name evidence="5" type="ORF">M9Y10_022718</name>
</gene>
<dbReference type="InterPro" id="IPR002110">
    <property type="entry name" value="Ankyrin_rpt"/>
</dbReference>
<name>A0ABR2KT90_9EUKA</name>
<dbReference type="EMBL" id="JAPFFF010000003">
    <property type="protein sequence ID" value="KAK8894283.1"/>
    <property type="molecule type" value="Genomic_DNA"/>
</dbReference>
<feature type="repeat" description="ANK" evidence="3">
    <location>
        <begin position="134"/>
        <end position="166"/>
    </location>
</feature>
<evidence type="ECO:0000313" key="5">
    <source>
        <dbReference type="EMBL" id="KAK8894283.1"/>
    </source>
</evidence>
<protein>
    <recommendedName>
        <fullName evidence="7">Ankyrin repeat protein</fullName>
    </recommendedName>
</protein>
<dbReference type="PROSITE" id="PS50088">
    <property type="entry name" value="ANK_REPEAT"/>
    <property type="match status" value="3"/>
</dbReference>
<keyword evidence="6" id="KW-1185">Reference proteome</keyword>
<dbReference type="Pfam" id="PF13606">
    <property type="entry name" value="Ank_3"/>
    <property type="match status" value="1"/>
</dbReference>
<dbReference type="InterPro" id="IPR036770">
    <property type="entry name" value="Ankyrin_rpt-contain_sf"/>
</dbReference>
<proteinExistence type="predicted"/>
<organism evidence="5 6">
    <name type="scientific">Tritrichomonas musculus</name>
    <dbReference type="NCBI Taxonomy" id="1915356"/>
    <lineage>
        <taxon>Eukaryota</taxon>
        <taxon>Metamonada</taxon>
        <taxon>Parabasalia</taxon>
        <taxon>Tritrichomonadida</taxon>
        <taxon>Tritrichomonadidae</taxon>
        <taxon>Tritrichomonas</taxon>
    </lineage>
</organism>
<reference evidence="5 6" key="1">
    <citation type="submission" date="2024-04" db="EMBL/GenBank/DDBJ databases">
        <title>Tritrichomonas musculus Genome.</title>
        <authorList>
            <person name="Alves-Ferreira E."/>
            <person name="Grigg M."/>
            <person name="Lorenzi H."/>
            <person name="Galac M."/>
        </authorList>
    </citation>
    <scope>NUCLEOTIDE SEQUENCE [LARGE SCALE GENOMIC DNA]</scope>
    <source>
        <strain evidence="5 6">EAF2021</strain>
    </source>
</reference>
<dbReference type="SUPFAM" id="SSF48403">
    <property type="entry name" value="Ankyrin repeat"/>
    <property type="match status" value="1"/>
</dbReference>
<dbReference type="Proteomes" id="UP001470230">
    <property type="component" value="Unassembled WGS sequence"/>
</dbReference>
<comment type="caution">
    <text evidence="5">The sequence shown here is derived from an EMBL/GenBank/DDBJ whole genome shotgun (WGS) entry which is preliminary data.</text>
</comment>
<evidence type="ECO:0008006" key="7">
    <source>
        <dbReference type="Google" id="ProtNLM"/>
    </source>
</evidence>
<dbReference type="SMART" id="SM00248">
    <property type="entry name" value="ANK"/>
    <property type="match status" value="4"/>
</dbReference>
<keyword evidence="2 3" id="KW-0040">ANK repeat</keyword>
<feature type="region of interest" description="Disordered" evidence="4">
    <location>
        <begin position="195"/>
        <end position="243"/>
    </location>
</feature>
<dbReference type="Gene3D" id="1.25.40.20">
    <property type="entry name" value="Ankyrin repeat-containing domain"/>
    <property type="match status" value="2"/>
</dbReference>
<feature type="repeat" description="ANK" evidence="3">
    <location>
        <begin position="167"/>
        <end position="199"/>
    </location>
</feature>
<feature type="repeat" description="ANK" evidence="3">
    <location>
        <begin position="102"/>
        <end position="123"/>
    </location>
</feature>
<evidence type="ECO:0000256" key="1">
    <source>
        <dbReference type="ARBA" id="ARBA00022737"/>
    </source>
</evidence>
<sequence>MKNQRQCAEYLIQAGADPSAHNFCRILIIFFYREPIHCAARLCLIPMIEFLVSQGVDINARTTDATSATDEETKKDVIGSARVQTVSVLLQYGADPKIPDLSGRTPLHWSSYYGHTKIAHMLIPKSNVRAQDDEGVTPIHLASLAGNLEIAQSLVENGADISALDCHLRTPLHYAARNGNRALIDYLLLNKANPDAVDDSGDTPPSLLEGPQANENQEAMQRHSDQNRQKLKMKNASTSSIHG</sequence>
<dbReference type="PROSITE" id="PS50297">
    <property type="entry name" value="ANK_REP_REGION"/>
    <property type="match status" value="3"/>
</dbReference>
<dbReference type="PANTHER" id="PTHR24173">
    <property type="entry name" value="ANKYRIN REPEAT CONTAINING"/>
    <property type="match status" value="1"/>
</dbReference>
<evidence type="ECO:0000313" key="6">
    <source>
        <dbReference type="Proteomes" id="UP001470230"/>
    </source>
</evidence>
<dbReference type="PRINTS" id="PR01415">
    <property type="entry name" value="ANKYRIN"/>
</dbReference>
<evidence type="ECO:0000256" key="4">
    <source>
        <dbReference type="SAM" id="MobiDB-lite"/>
    </source>
</evidence>
<evidence type="ECO:0000256" key="3">
    <source>
        <dbReference type="PROSITE-ProRule" id="PRU00023"/>
    </source>
</evidence>
<dbReference type="Pfam" id="PF12796">
    <property type="entry name" value="Ank_2"/>
    <property type="match status" value="1"/>
</dbReference>
<evidence type="ECO:0000256" key="2">
    <source>
        <dbReference type="ARBA" id="ARBA00023043"/>
    </source>
</evidence>